<dbReference type="SUPFAM" id="SSF47781">
    <property type="entry name" value="RuvA domain 2-like"/>
    <property type="match status" value="1"/>
</dbReference>
<dbReference type="KEGG" id="nba:CUN60_08020"/>
<protein>
    <recommendedName>
        <fullName evidence="2">Helix-hairpin-helix DNA-binding motif class 1 domain-containing protein</fullName>
    </recommendedName>
</protein>
<dbReference type="InterPro" id="IPR010994">
    <property type="entry name" value="RuvA_2-like"/>
</dbReference>
<dbReference type="GO" id="GO:0015628">
    <property type="term" value="P:protein secretion by the type II secretion system"/>
    <property type="evidence" value="ECO:0007669"/>
    <property type="project" value="TreeGrafter"/>
</dbReference>
<keyword evidence="4" id="KW-1185">Reference proteome</keyword>
<dbReference type="GO" id="GO:0006281">
    <property type="term" value="P:DNA repair"/>
    <property type="evidence" value="ECO:0007669"/>
    <property type="project" value="InterPro"/>
</dbReference>
<reference evidence="4" key="1">
    <citation type="submission" date="2017-11" db="EMBL/GenBank/DDBJ databases">
        <authorList>
            <person name="Chan K.G."/>
            <person name="Lee L.S."/>
        </authorList>
    </citation>
    <scope>NUCLEOTIDE SEQUENCE [LARGE SCALE GENOMIC DNA]</scope>
    <source>
        <strain evidence="4">DSM 100970</strain>
    </source>
</reference>
<feature type="signal peptide" evidence="1">
    <location>
        <begin position="1"/>
        <end position="20"/>
    </location>
</feature>
<evidence type="ECO:0000313" key="4">
    <source>
        <dbReference type="Proteomes" id="UP000236655"/>
    </source>
</evidence>
<dbReference type="InterPro" id="IPR004509">
    <property type="entry name" value="Competence_ComEA_HhH"/>
</dbReference>
<accession>A0A2I7N713</accession>
<dbReference type="InterPro" id="IPR003583">
    <property type="entry name" value="Hlx-hairpin-Hlx_DNA-bd_motif"/>
</dbReference>
<evidence type="ECO:0000256" key="1">
    <source>
        <dbReference type="SAM" id="SignalP"/>
    </source>
</evidence>
<dbReference type="RefSeq" id="WP_102951538.1">
    <property type="nucleotide sequence ID" value="NZ_CP024847.1"/>
</dbReference>
<keyword evidence="1" id="KW-0732">Signal</keyword>
<sequence>MLKNILLFNALMLVSVSVFAITDINTASYEELKSVKGIGSKKAQAIIEYRNIHGKFHNLQELDNVKGFSSNTINKLSGQVEAIY</sequence>
<proteinExistence type="predicted"/>
<organism evidence="3 4">
    <name type="scientific">Aquella oligotrophica</name>
    <dbReference type="NCBI Taxonomy" id="2067065"/>
    <lineage>
        <taxon>Bacteria</taxon>
        <taxon>Pseudomonadati</taxon>
        <taxon>Pseudomonadota</taxon>
        <taxon>Betaproteobacteria</taxon>
        <taxon>Neisseriales</taxon>
        <taxon>Neisseriaceae</taxon>
        <taxon>Aquella</taxon>
    </lineage>
</organism>
<evidence type="ECO:0000313" key="3">
    <source>
        <dbReference type="EMBL" id="AUR52242.1"/>
    </source>
</evidence>
<evidence type="ECO:0000259" key="2">
    <source>
        <dbReference type="SMART" id="SM00278"/>
    </source>
</evidence>
<gene>
    <name evidence="3" type="ORF">CUN60_08020</name>
</gene>
<dbReference type="Gene3D" id="1.10.150.280">
    <property type="entry name" value="AF1531-like domain"/>
    <property type="match status" value="1"/>
</dbReference>
<dbReference type="Pfam" id="PF12836">
    <property type="entry name" value="HHH_3"/>
    <property type="match status" value="1"/>
</dbReference>
<dbReference type="PANTHER" id="PTHR21180:SF32">
    <property type="entry name" value="ENDONUCLEASE_EXONUCLEASE_PHOSPHATASE FAMILY DOMAIN-CONTAINING PROTEIN 1"/>
    <property type="match status" value="1"/>
</dbReference>
<dbReference type="SMART" id="SM00278">
    <property type="entry name" value="HhH1"/>
    <property type="match status" value="1"/>
</dbReference>
<feature type="chain" id="PRO_5014354340" description="Helix-hairpin-helix DNA-binding motif class 1 domain-containing protein" evidence="1">
    <location>
        <begin position="21"/>
        <end position="84"/>
    </location>
</feature>
<feature type="domain" description="Helix-hairpin-helix DNA-binding motif class 1" evidence="2">
    <location>
        <begin position="30"/>
        <end position="49"/>
    </location>
</feature>
<dbReference type="AlphaFoldDB" id="A0A2I7N713"/>
<dbReference type="EMBL" id="CP024847">
    <property type="protein sequence ID" value="AUR52242.1"/>
    <property type="molecule type" value="Genomic_DNA"/>
</dbReference>
<dbReference type="PANTHER" id="PTHR21180">
    <property type="entry name" value="ENDONUCLEASE/EXONUCLEASE/PHOSPHATASE FAMILY DOMAIN-CONTAINING PROTEIN 1"/>
    <property type="match status" value="1"/>
</dbReference>
<dbReference type="NCBIfam" id="TIGR00426">
    <property type="entry name" value="competence protein ComEA helix-hairpin-helix repeat region"/>
    <property type="match status" value="1"/>
</dbReference>
<dbReference type="InterPro" id="IPR051675">
    <property type="entry name" value="Endo/Exo/Phosphatase_dom_1"/>
</dbReference>
<dbReference type="GO" id="GO:0003677">
    <property type="term" value="F:DNA binding"/>
    <property type="evidence" value="ECO:0007669"/>
    <property type="project" value="InterPro"/>
</dbReference>
<dbReference type="OrthoDB" id="8687931at2"/>
<dbReference type="Proteomes" id="UP000236655">
    <property type="component" value="Chromosome"/>
</dbReference>
<dbReference type="GO" id="GO:0015627">
    <property type="term" value="C:type II protein secretion system complex"/>
    <property type="evidence" value="ECO:0007669"/>
    <property type="project" value="TreeGrafter"/>
</dbReference>
<name>A0A2I7N713_9NEIS</name>